<keyword evidence="3" id="KW-0285">Flavoprotein</keyword>
<evidence type="ECO:0000256" key="4">
    <source>
        <dbReference type="ARBA" id="ARBA00022827"/>
    </source>
</evidence>
<feature type="transmembrane region" description="Helical" evidence="8">
    <location>
        <begin position="429"/>
        <end position="445"/>
    </location>
</feature>
<dbReference type="Proteomes" id="UP000050911">
    <property type="component" value="Unassembled WGS sequence"/>
</dbReference>
<dbReference type="RefSeq" id="WP_235804716.1">
    <property type="nucleotide sequence ID" value="NZ_AZCX01000002.1"/>
</dbReference>
<evidence type="ECO:0000259" key="9">
    <source>
        <dbReference type="Pfam" id="PF07992"/>
    </source>
</evidence>
<feature type="domain" description="FAD/NAD(P)-binding" evidence="9">
    <location>
        <begin position="6"/>
        <end position="329"/>
    </location>
</feature>
<comment type="caution">
    <text evidence="10">The sequence shown here is derived from an EMBL/GenBank/DDBJ whole genome shotgun (WGS) entry which is preliminary data.</text>
</comment>
<comment type="similarity">
    <text evidence="1">Belongs to the NADH dehydrogenase family.</text>
</comment>
<dbReference type="PANTHER" id="PTHR43706:SF47">
    <property type="entry name" value="EXTERNAL NADH-UBIQUINONE OXIDOREDUCTASE 1, MITOCHONDRIAL-RELATED"/>
    <property type="match status" value="1"/>
</dbReference>
<sequence length="549" mass="61657">MQLAKNIVVVGAGFAGVYATKKLAKRFKSNPDVTITLIDRHSYFTYLTQLHEVATERVQPDAVKYDLERLFHHAKNVQLVTDNVTAIDKENKQVHGEHSTYDFDSLIISMGGEPNDFGTPGVKENGFTLWSMEDAIALRDHIGDVIRRGAAEQDPEKRKALLTLVVCGSGFTGAETVGELIEYREVLAKENRLDPSEIKVILVEAAPTIINMLDRTNAGHAENFLKKNDIEIRTSSMITQVNPDTVEIKDQSPIATNTLIWTAGVKTNHTADEFGIEAGRGGRLITNKYLQAQGFEDKSIYVAGDDANATEEGAERAVPQTAQEAEQEALIVAHNVAEDINGATNYKEFKDKNMGFTVSFGSKYGIAQVFGGKRFRGRFATLMKHGSNLLYFMRIASMYYTWKYFMDEFFNVENGRTVFGYNTSRRSNVLWSLPLRLYFGIALFIDGLAKMNGDSSWLVMGHSGFGIWELILGCLIFFGLATWCANFIVIICFFIFLHSWATVWVLFVAFALMNGSGRSFGLDLWFVPWLQKTLGKWRYGTQRSIYKNK</sequence>
<evidence type="ECO:0000256" key="3">
    <source>
        <dbReference type="ARBA" id="ARBA00022630"/>
    </source>
</evidence>
<keyword evidence="6" id="KW-0520">NAD</keyword>
<keyword evidence="11" id="KW-1185">Reference proteome</keyword>
<keyword evidence="4" id="KW-0274">FAD</keyword>
<dbReference type="InterPro" id="IPR045024">
    <property type="entry name" value="NDH-2"/>
</dbReference>
<dbReference type="PRINTS" id="PR00368">
    <property type="entry name" value="FADPNR"/>
</dbReference>
<comment type="catalytic activity">
    <reaction evidence="7">
        <text>a quinone + NADH + H(+) = a quinol + NAD(+)</text>
        <dbReference type="Rhea" id="RHEA:46160"/>
        <dbReference type="ChEBI" id="CHEBI:15378"/>
        <dbReference type="ChEBI" id="CHEBI:24646"/>
        <dbReference type="ChEBI" id="CHEBI:57540"/>
        <dbReference type="ChEBI" id="CHEBI:57945"/>
        <dbReference type="ChEBI" id="CHEBI:132124"/>
        <dbReference type="EC" id="1.6.5.9"/>
    </reaction>
</comment>
<dbReference type="EMBL" id="AZCX01000002">
    <property type="protein sequence ID" value="KRK48960.1"/>
    <property type="molecule type" value="Genomic_DNA"/>
</dbReference>
<evidence type="ECO:0000256" key="8">
    <source>
        <dbReference type="SAM" id="Phobius"/>
    </source>
</evidence>
<dbReference type="PATRIC" id="fig|1302272.5.peg.1291"/>
<dbReference type="InterPro" id="IPR036188">
    <property type="entry name" value="FAD/NAD-bd_sf"/>
</dbReference>
<evidence type="ECO:0000256" key="1">
    <source>
        <dbReference type="ARBA" id="ARBA00005272"/>
    </source>
</evidence>
<keyword evidence="5" id="KW-0560">Oxidoreductase</keyword>
<keyword evidence="8" id="KW-0812">Transmembrane</keyword>
<feature type="transmembrane region" description="Helical" evidence="8">
    <location>
        <begin position="457"/>
        <end position="481"/>
    </location>
</feature>
<name>A0A0R1HQN6_9LACO</name>
<evidence type="ECO:0000313" key="11">
    <source>
        <dbReference type="Proteomes" id="UP000050911"/>
    </source>
</evidence>
<feature type="transmembrane region" description="Helical" evidence="8">
    <location>
        <begin position="487"/>
        <end position="512"/>
    </location>
</feature>
<dbReference type="AlphaFoldDB" id="A0A0R1HQN6"/>
<protein>
    <recommendedName>
        <fullName evidence="2">NADH:ubiquinone reductase (non-electrogenic)</fullName>
        <ecNumber evidence="2">1.6.5.9</ecNumber>
    </recommendedName>
</protein>
<keyword evidence="8" id="KW-1133">Transmembrane helix</keyword>
<dbReference type="STRING" id="1302272.FC96_GL001281"/>
<evidence type="ECO:0000256" key="2">
    <source>
        <dbReference type="ARBA" id="ARBA00012637"/>
    </source>
</evidence>
<keyword evidence="8" id="KW-0472">Membrane</keyword>
<evidence type="ECO:0000256" key="6">
    <source>
        <dbReference type="ARBA" id="ARBA00023027"/>
    </source>
</evidence>
<evidence type="ECO:0000313" key="10">
    <source>
        <dbReference type="EMBL" id="KRK48960.1"/>
    </source>
</evidence>
<evidence type="ECO:0000256" key="7">
    <source>
        <dbReference type="ARBA" id="ARBA00047599"/>
    </source>
</evidence>
<reference evidence="10 11" key="1">
    <citation type="journal article" date="2015" name="Genome Announc.">
        <title>Expanding the biotechnology potential of lactobacilli through comparative genomics of 213 strains and associated genera.</title>
        <authorList>
            <person name="Sun Z."/>
            <person name="Harris H.M."/>
            <person name="McCann A."/>
            <person name="Guo C."/>
            <person name="Argimon S."/>
            <person name="Zhang W."/>
            <person name="Yang X."/>
            <person name="Jeffery I.B."/>
            <person name="Cooney J.C."/>
            <person name="Kagawa T.F."/>
            <person name="Liu W."/>
            <person name="Song Y."/>
            <person name="Salvetti E."/>
            <person name="Wrobel A."/>
            <person name="Rasinkangas P."/>
            <person name="Parkhill J."/>
            <person name="Rea M.C."/>
            <person name="O'Sullivan O."/>
            <person name="Ritari J."/>
            <person name="Douillard F.P."/>
            <person name="Paul Ross R."/>
            <person name="Yang R."/>
            <person name="Briner A.E."/>
            <person name="Felis G.E."/>
            <person name="de Vos W.M."/>
            <person name="Barrangou R."/>
            <person name="Klaenhammer T.R."/>
            <person name="Caufield P.W."/>
            <person name="Cui Y."/>
            <person name="Zhang H."/>
            <person name="O'Toole P.W."/>
        </authorList>
    </citation>
    <scope>NUCLEOTIDE SEQUENCE [LARGE SCALE GENOMIC DNA]</scope>
    <source>
        <strain evidence="10 11">JCM 15530</strain>
    </source>
</reference>
<dbReference type="Pfam" id="PF07992">
    <property type="entry name" value="Pyr_redox_2"/>
    <property type="match status" value="1"/>
</dbReference>
<evidence type="ECO:0000256" key="5">
    <source>
        <dbReference type="ARBA" id="ARBA00023002"/>
    </source>
</evidence>
<accession>A0A0R1HQN6</accession>
<dbReference type="PANTHER" id="PTHR43706">
    <property type="entry name" value="NADH DEHYDROGENASE"/>
    <property type="match status" value="1"/>
</dbReference>
<organism evidence="10 11">
    <name type="scientific">Secundilactobacillus kimchicus JCM 15530</name>
    <dbReference type="NCBI Taxonomy" id="1302272"/>
    <lineage>
        <taxon>Bacteria</taxon>
        <taxon>Bacillati</taxon>
        <taxon>Bacillota</taxon>
        <taxon>Bacilli</taxon>
        <taxon>Lactobacillales</taxon>
        <taxon>Lactobacillaceae</taxon>
        <taxon>Secundilactobacillus</taxon>
    </lineage>
</organism>
<proteinExistence type="inferred from homology"/>
<dbReference type="GO" id="GO:0050136">
    <property type="term" value="F:NADH dehydrogenase (quinone) (non-electrogenic) activity"/>
    <property type="evidence" value="ECO:0007669"/>
    <property type="project" value="UniProtKB-EC"/>
</dbReference>
<dbReference type="SUPFAM" id="SSF51905">
    <property type="entry name" value="FAD/NAD(P)-binding domain"/>
    <property type="match status" value="2"/>
</dbReference>
<gene>
    <name evidence="10" type="ORF">FC96_GL001281</name>
</gene>
<dbReference type="InterPro" id="IPR023753">
    <property type="entry name" value="FAD/NAD-binding_dom"/>
</dbReference>
<dbReference type="Gene3D" id="3.50.50.100">
    <property type="match status" value="1"/>
</dbReference>
<dbReference type="EC" id="1.6.5.9" evidence="2"/>